<organismHost>
    <name type="scientific">Lepidoptera</name>
    <name type="common">moths &amp; butterflies</name>
    <dbReference type="NCBI Taxonomy" id="7088"/>
</organismHost>
<dbReference type="EMBL" id="JQ798165">
    <property type="protein sequence ID" value="AFL64912.1"/>
    <property type="molecule type" value="Genomic_DNA"/>
</dbReference>
<dbReference type="RefSeq" id="YP_009011126.1">
    <property type="nucleotide sequence ID" value="NC_023681.1"/>
</dbReference>
<keyword evidence="2" id="KW-1185">Reference proteome</keyword>
<name>I3XM79_NPVMB</name>
<evidence type="ECO:0000313" key="2">
    <source>
        <dbReference type="Proteomes" id="UP000202136"/>
    </source>
</evidence>
<evidence type="ECO:0000313" key="1">
    <source>
        <dbReference type="EMBL" id="AFL64912.1"/>
    </source>
</evidence>
<dbReference type="GeneID" id="18558935"/>
<dbReference type="KEGG" id="vg:18558935"/>
<sequence length="484" mass="56973">MNENEEKSVLKIYNDYQSDLFVATQELFNIETITNEKDKATRLTSTINTLHDLQQTFKIMFLKLKDIKEIQIKRDHDYLINCAESDIEVIRKFLIILNNKRATIRIENVATIAQPDLIKEYNVLELFRQWGDQLNELEFKNVSYEKELQYLLVMDQFQIKLKNKIYLDRIECAALIVQALIRRQIRHIDFTEIVNYSDEDTKQKLSCILHYILNVCEMMQNKDVTLISVPITIKHNIIDKSLITIAKNFKRINTKDITVEKFVQYHRYRSNPEAKSNEYSILFVDGKVGNSVYGDRFNYESIVFMRCPEMYVLPKFINHQLGNMESYTVLDIKQYNVLTSTIKGAQRALDAPSYKTLTLHNFIMHNGYANELPRLDNEISKLYSGVYFEQLTLQNNEQAIFKNISFMIKGNKEFQFLIDALVCLHLEGRYEFCSTNEEEMLSLKYAIKFLETYTISELYNKLSNYDMHVSAAVNLNKTLPLYNE</sequence>
<reference evidence="1 2" key="1">
    <citation type="journal article" date="2013" name="Virus Genes">
        <title>Complete genomic sequences and comparative analysis of Mamestra brassicae nucleopolyhedrovirus isolated in Korea.</title>
        <authorList>
            <person name="Choi J.B."/>
            <person name="Heo W.I."/>
            <person name="Shin T.Y."/>
            <person name="Bae S.M."/>
            <person name="Kim W.J."/>
            <person name="Kim J.I."/>
            <person name="Kwon M."/>
            <person name="Choi J.Y."/>
            <person name="Je Y.H."/>
            <person name="Jin B.R."/>
            <person name="Woo S.D."/>
        </authorList>
    </citation>
    <scope>NUCLEOTIDE SEQUENCE [LARGE SCALE GENOMIC DNA]</scope>
    <source>
        <strain evidence="1 2">K1</strain>
    </source>
</reference>
<protein>
    <submittedName>
        <fullName evidence="1">Parg</fullName>
    </submittedName>
</protein>
<proteinExistence type="predicted"/>
<organism evidence="1 2">
    <name type="scientific">Mamestra brassicae nuclear polyhedrosis virus</name>
    <name type="common">MbNPV</name>
    <dbReference type="NCBI Taxonomy" id="78219"/>
    <lineage>
        <taxon>Viruses</taxon>
        <taxon>Viruses incertae sedis</taxon>
        <taxon>Naldaviricetes</taxon>
        <taxon>Lefavirales</taxon>
        <taxon>Baculoviridae</taxon>
        <taxon>Alphabaculovirus</taxon>
        <taxon>Alphabaculovirus mabrassicae</taxon>
    </lineage>
</organism>
<accession>I3XM79</accession>
<dbReference type="Proteomes" id="UP000202136">
    <property type="component" value="Segment"/>
</dbReference>